<dbReference type="PANTHER" id="PTHR14429:SF20">
    <property type="entry name" value="FIBROSIN-1-LIKE PROTEIN"/>
    <property type="match status" value="1"/>
</dbReference>
<evidence type="ECO:0000256" key="2">
    <source>
        <dbReference type="SAM" id="MobiDB-lite"/>
    </source>
</evidence>
<organism evidence="3 4">
    <name type="scientific">Neotoma lepida</name>
    <name type="common">Desert woodrat</name>
    <dbReference type="NCBI Taxonomy" id="56216"/>
    <lineage>
        <taxon>Eukaryota</taxon>
        <taxon>Metazoa</taxon>
        <taxon>Chordata</taxon>
        <taxon>Craniata</taxon>
        <taxon>Vertebrata</taxon>
        <taxon>Euteleostomi</taxon>
        <taxon>Mammalia</taxon>
        <taxon>Eutheria</taxon>
        <taxon>Euarchontoglires</taxon>
        <taxon>Glires</taxon>
        <taxon>Rodentia</taxon>
        <taxon>Myomorpha</taxon>
        <taxon>Muroidea</taxon>
        <taxon>Cricetidae</taxon>
        <taxon>Neotominae</taxon>
        <taxon>Neotoma</taxon>
    </lineage>
</organism>
<feature type="region of interest" description="Disordered" evidence="2">
    <location>
        <begin position="51"/>
        <end position="125"/>
    </location>
</feature>
<dbReference type="OrthoDB" id="9808396at2759"/>
<gene>
    <name evidence="3" type="ORF">A6R68_13735</name>
</gene>
<reference evidence="3 4" key="1">
    <citation type="submission" date="2016-06" db="EMBL/GenBank/DDBJ databases">
        <title>The Draft Genome Sequence and Annotation of the Desert Woodrat Neotoma lepida.</title>
        <authorList>
            <person name="Campbell M."/>
            <person name="Oakeson K.F."/>
            <person name="Yandell M."/>
            <person name="Halpert J.R."/>
            <person name="Dearing D."/>
        </authorList>
    </citation>
    <scope>NUCLEOTIDE SEQUENCE [LARGE SCALE GENOMIC DNA]</scope>
    <source>
        <strain evidence="3">417</strain>
        <tissue evidence="3">Liver</tissue>
    </source>
</reference>
<accession>A0A1A6GZC5</accession>
<dbReference type="AlphaFoldDB" id="A0A1A6GZC5"/>
<evidence type="ECO:0000313" key="4">
    <source>
        <dbReference type="Proteomes" id="UP000092124"/>
    </source>
</evidence>
<protein>
    <recommendedName>
        <fullName evidence="5">Fibrosin-1-like protein</fullName>
    </recommendedName>
</protein>
<evidence type="ECO:0008006" key="5">
    <source>
        <dbReference type="Google" id="ProtNLM"/>
    </source>
</evidence>
<dbReference type="EMBL" id="LZPO01055734">
    <property type="protein sequence ID" value="OBS71688.1"/>
    <property type="molecule type" value="Genomic_DNA"/>
</dbReference>
<proteinExistence type="predicted"/>
<feature type="compositionally biased region" description="Basic and acidic residues" evidence="2">
    <location>
        <begin position="51"/>
        <end position="62"/>
    </location>
</feature>
<keyword evidence="4" id="KW-1185">Reference proteome</keyword>
<feature type="compositionally biased region" description="Polar residues" evidence="2">
    <location>
        <begin position="108"/>
        <end position="125"/>
    </location>
</feature>
<dbReference type="InterPro" id="IPR023246">
    <property type="entry name" value="AUTS2"/>
</dbReference>
<evidence type="ECO:0000256" key="1">
    <source>
        <dbReference type="ARBA" id="ARBA00022553"/>
    </source>
</evidence>
<comment type="caution">
    <text evidence="3">The sequence shown here is derived from an EMBL/GenBank/DDBJ whole genome shotgun (WGS) entry which is preliminary data.</text>
</comment>
<keyword evidence="1" id="KW-0597">Phosphoprotein</keyword>
<dbReference type="PANTHER" id="PTHR14429">
    <property type="entry name" value="FIBROSIN FAMILY MEMBER"/>
    <property type="match status" value="1"/>
</dbReference>
<name>A0A1A6GZC5_NEOLE</name>
<evidence type="ECO:0000313" key="3">
    <source>
        <dbReference type="EMBL" id="OBS71688.1"/>
    </source>
</evidence>
<dbReference type="Proteomes" id="UP000092124">
    <property type="component" value="Unassembled WGS sequence"/>
</dbReference>
<sequence>MGAPLVYAVTPRESYSIYHSVGSQEEEVIDGFAIASFSTPEALEKEMALKPHERKEKWDQRLIKKPRQSENCPSVELSENRQPLEVGSPGQDAEPTCDEGTRKVPLQPSKQVPQTKCLETSRVSL</sequence>